<keyword evidence="2" id="KW-0315">Glutamine amidotransferase</keyword>
<dbReference type="PANTHER" id="PTHR42695:SF5">
    <property type="entry name" value="GLUTAMINE AMIDOTRANSFERASE YLR126C-RELATED"/>
    <property type="match status" value="1"/>
</dbReference>
<proteinExistence type="predicted"/>
<keyword evidence="3" id="KW-1185">Reference proteome</keyword>
<dbReference type="PRINTS" id="PR00099">
    <property type="entry name" value="CPSGATASE"/>
</dbReference>
<feature type="domain" description="Glutamine amidotransferase" evidence="1">
    <location>
        <begin position="56"/>
        <end position="191"/>
    </location>
</feature>
<dbReference type="SUPFAM" id="SSF52317">
    <property type="entry name" value="Class I glutamine amidotransferase-like"/>
    <property type="match status" value="1"/>
</dbReference>
<dbReference type="Gene3D" id="3.40.50.880">
    <property type="match status" value="1"/>
</dbReference>
<dbReference type="Pfam" id="PF00117">
    <property type="entry name" value="GATase"/>
    <property type="match status" value="1"/>
</dbReference>
<reference evidence="2 3" key="1">
    <citation type="submission" date="2020-02" db="EMBL/GenBank/DDBJ databases">
        <authorList>
            <person name="Zhang X.-Y."/>
        </authorList>
    </citation>
    <scope>NUCLEOTIDE SEQUENCE [LARGE SCALE GENOMIC DNA]</scope>
    <source>
        <strain evidence="2 3">C33</strain>
    </source>
</reference>
<dbReference type="EMBL" id="JAAGSC010000037">
    <property type="protein sequence ID" value="NDY95155.1"/>
    <property type="molecule type" value="Genomic_DNA"/>
</dbReference>
<keyword evidence="2" id="KW-0808">Transferase</keyword>
<dbReference type="RefSeq" id="WP_164210554.1">
    <property type="nucleotide sequence ID" value="NZ_JAAGSC010000037.1"/>
</dbReference>
<dbReference type="AlphaFoldDB" id="A0A845V5B3"/>
<dbReference type="GO" id="GO:0005829">
    <property type="term" value="C:cytosol"/>
    <property type="evidence" value="ECO:0007669"/>
    <property type="project" value="TreeGrafter"/>
</dbReference>
<protein>
    <submittedName>
        <fullName evidence="2">Glutamine amidotransferase</fullName>
    </submittedName>
</protein>
<accession>A0A845V5B3</accession>
<organism evidence="2 3">
    <name type="scientific">Wenzhouxiangella limi</name>
    <dbReference type="NCBI Taxonomy" id="2707351"/>
    <lineage>
        <taxon>Bacteria</taxon>
        <taxon>Pseudomonadati</taxon>
        <taxon>Pseudomonadota</taxon>
        <taxon>Gammaproteobacteria</taxon>
        <taxon>Chromatiales</taxon>
        <taxon>Wenzhouxiangellaceae</taxon>
        <taxon>Wenzhouxiangella</taxon>
    </lineage>
</organism>
<gene>
    <name evidence="2" type="ORF">G3I74_05375</name>
</gene>
<dbReference type="Proteomes" id="UP000484885">
    <property type="component" value="Unassembled WGS sequence"/>
</dbReference>
<evidence type="ECO:0000259" key="1">
    <source>
        <dbReference type="Pfam" id="PF00117"/>
    </source>
</evidence>
<dbReference type="PANTHER" id="PTHR42695">
    <property type="entry name" value="GLUTAMINE AMIDOTRANSFERASE YLR126C-RELATED"/>
    <property type="match status" value="1"/>
</dbReference>
<sequence>MGKRVMIIKTGSSVPAAGERFGDFDDWFIDSIGRDRFEFTTVNVYEGQPLPDECALLDGVIVTGSPAMVSHRHEWSERAAAWLAEAQPTGIPMLGVCYGHQLLAHALGGRVGPNPHGRRMGSLKVDIVEPADPLLGGFAPSRHFQATHVEAVLEPPPGAKIIARSEGDDHHGLYFGQASWGLQFHPEFNVEIMDCYIRSRAAVLSGEGIYTDRLLASLRPTPSGQEVLGRFAELVEQDPARQTD</sequence>
<dbReference type="InterPro" id="IPR044992">
    <property type="entry name" value="ChyE-like"/>
</dbReference>
<dbReference type="CDD" id="cd01741">
    <property type="entry name" value="GATase1_1"/>
    <property type="match status" value="1"/>
</dbReference>
<dbReference type="PROSITE" id="PS51273">
    <property type="entry name" value="GATASE_TYPE_1"/>
    <property type="match status" value="1"/>
</dbReference>
<dbReference type="NCBIfam" id="NF006562">
    <property type="entry name" value="PRK09065.1"/>
    <property type="match status" value="1"/>
</dbReference>
<dbReference type="InterPro" id="IPR017926">
    <property type="entry name" value="GATASE"/>
</dbReference>
<evidence type="ECO:0000313" key="2">
    <source>
        <dbReference type="EMBL" id="NDY95155.1"/>
    </source>
</evidence>
<evidence type="ECO:0000313" key="3">
    <source>
        <dbReference type="Proteomes" id="UP000484885"/>
    </source>
</evidence>
<dbReference type="GO" id="GO:0016740">
    <property type="term" value="F:transferase activity"/>
    <property type="evidence" value="ECO:0007669"/>
    <property type="project" value="UniProtKB-KW"/>
</dbReference>
<comment type="caution">
    <text evidence="2">The sequence shown here is derived from an EMBL/GenBank/DDBJ whole genome shotgun (WGS) entry which is preliminary data.</text>
</comment>
<name>A0A845V5B3_9GAMM</name>
<dbReference type="InterPro" id="IPR029062">
    <property type="entry name" value="Class_I_gatase-like"/>
</dbReference>